<feature type="transmembrane region" description="Helical" evidence="1">
    <location>
        <begin position="187"/>
        <end position="208"/>
    </location>
</feature>
<feature type="transmembrane region" description="Helical" evidence="1">
    <location>
        <begin position="299"/>
        <end position="322"/>
    </location>
</feature>
<keyword evidence="1" id="KW-0472">Membrane</keyword>
<dbReference type="VEuPathDB" id="PlasmoDB:PY17X_0315300"/>
<keyword evidence="1" id="KW-1133">Transmembrane helix</keyword>
<evidence type="ECO:0000313" key="5">
    <source>
        <dbReference type="Proteomes" id="UP000072904"/>
    </source>
</evidence>
<name>A0A078K6V4_PLAYE</name>
<dbReference type="Proteomes" id="UP000072904">
    <property type="component" value="Chromosome 3"/>
</dbReference>
<dbReference type="GeneID" id="3789323"/>
<evidence type="ECO:0000256" key="1">
    <source>
        <dbReference type="SAM" id="Phobius"/>
    </source>
</evidence>
<dbReference type="VEuPathDB" id="PlasmoDB:Py17XNL_000303722"/>
<feature type="transmembrane region" description="Helical" evidence="1">
    <location>
        <begin position="267"/>
        <end position="287"/>
    </location>
</feature>
<proteinExistence type="predicted"/>
<reference evidence="3" key="4">
    <citation type="submission" date="2019-05" db="EMBL/GenBank/DDBJ databases">
        <authorList>
            <consortium name="Pathogen Informatics"/>
        </authorList>
    </citation>
    <scope>NUCLEOTIDE SEQUENCE</scope>
    <source>
        <strain evidence="3">17X</strain>
    </source>
</reference>
<protein>
    <submittedName>
        <fullName evidence="3">Uncharacterized protein</fullName>
    </submittedName>
</protein>
<evidence type="ECO:0000313" key="4">
    <source>
        <dbReference type="Proteomes" id="UP000072874"/>
    </source>
</evidence>
<gene>
    <name evidence="3" type="ORF">PY17X_0315300</name>
    <name evidence="2" type="ORF">PYYM_0315600</name>
</gene>
<reference evidence="2" key="2">
    <citation type="submission" date="2014-05" db="EMBL/GenBank/DDBJ databases">
        <authorList>
            <person name="Aslett A.Martin."/>
            <person name="De Silva Nishadi"/>
        </authorList>
    </citation>
    <scope>NUCLEOTIDE SEQUENCE</scope>
    <source>
        <strain evidence="2">YM</strain>
    </source>
</reference>
<dbReference type="VEuPathDB" id="PlasmoDB:PY03795"/>
<organism evidence="3 4">
    <name type="scientific">Plasmodium yoelii</name>
    <dbReference type="NCBI Taxonomy" id="5861"/>
    <lineage>
        <taxon>Eukaryota</taxon>
        <taxon>Sar</taxon>
        <taxon>Alveolata</taxon>
        <taxon>Apicomplexa</taxon>
        <taxon>Aconoidasida</taxon>
        <taxon>Haemosporida</taxon>
        <taxon>Plasmodiidae</taxon>
        <taxon>Plasmodium</taxon>
        <taxon>Plasmodium (Vinckeia)</taxon>
    </lineage>
</organism>
<dbReference type="KEGG" id="pyo:PY17X_0315300"/>
<accession>A0A078K6V4</accession>
<dbReference type="OrthoDB" id="372615at2759"/>
<dbReference type="RefSeq" id="XP_022811490.1">
    <property type="nucleotide sequence ID" value="XM_022955001.1"/>
</dbReference>
<feature type="transmembrane region" description="Helical" evidence="1">
    <location>
        <begin position="123"/>
        <end position="149"/>
    </location>
</feature>
<dbReference type="OMA" id="YLNPYYC"/>
<keyword evidence="1" id="KW-0812">Transmembrane</keyword>
<feature type="transmembrane region" description="Helical" evidence="1">
    <location>
        <begin position="215"/>
        <end position="236"/>
    </location>
</feature>
<dbReference type="EMBL" id="LK934631">
    <property type="protein sequence ID" value="CDU16340.1"/>
    <property type="molecule type" value="Genomic_DNA"/>
</dbReference>
<evidence type="ECO:0000313" key="2">
    <source>
        <dbReference type="EMBL" id="CDU16340.1"/>
    </source>
</evidence>
<dbReference type="VEuPathDB" id="PlasmoDB:PYYM_0315600"/>
<sequence>MASFDILGLDENVNEFKSGENEKSEKNEKSGKNEKNIIINDYRENIGNIFQYIIEMIKGKNKLRKLQLKLNLYCIKRFVDIINNTCLLIKVLNEIYIFSNKENIENVENIENLNNKGNAYKIIFLWLLFLYITSFFTFYFRTIFIINIVPNNYDNLFSLYKVFQTIKNIDSNNILILEFFEKFQKTYFIINKFFEDIPQFFLCLLFFILNGKDCFLIFTMICPFVFFTLGLLNYGLGLGGLLRSSLWASFHSIDDIFIKYDAAPPNMFFFLYSSIVFFGGSIVTIAVKNMVTSFWMAYIYLQFSTLLLISGISLLLFLYFYYFEKESFYLNPYYCL</sequence>
<dbReference type="EMBL" id="LM993657">
    <property type="protein sequence ID" value="VTZ72637.1"/>
    <property type="molecule type" value="Genomic_DNA"/>
</dbReference>
<evidence type="ECO:0000313" key="3">
    <source>
        <dbReference type="EMBL" id="VTZ72637.1"/>
    </source>
</evidence>
<dbReference type="AlphaFoldDB" id="A0A078K6V4"/>
<reference evidence="3" key="3">
    <citation type="submission" date="2014-05" db="EMBL/GenBank/DDBJ databases">
        <authorList>
            <person name="Aslett M.A."/>
            <person name="De Silva N."/>
        </authorList>
    </citation>
    <scope>NUCLEOTIDE SEQUENCE</scope>
    <source>
        <strain evidence="3">17X</strain>
    </source>
</reference>
<dbReference type="Proteomes" id="UP000072874">
    <property type="component" value="Chromosome 3"/>
</dbReference>
<reference evidence="4 5" key="1">
    <citation type="journal article" date="2014" name="BMC Biol.">
        <title>A comprehensive evaluation of rodent malaria parasite genomes and gene expression.</title>
        <authorList>
            <person name="Otto T.D."/>
            <person name="Bohme U."/>
            <person name="Jackson A.P."/>
            <person name="Hunt M."/>
            <person name="Franke-Fayard B."/>
            <person name="Hoeijmakers W.A."/>
            <person name="Religa A.A."/>
            <person name="Robertson L."/>
            <person name="Sanders M."/>
            <person name="Ogun S.A."/>
            <person name="Cunningham D."/>
            <person name="Erhart A."/>
            <person name="Billker O."/>
            <person name="Khan S.M."/>
            <person name="Stunnenberg H.G."/>
            <person name="Langhorne J."/>
            <person name="Holder A.A."/>
            <person name="Waters A.P."/>
            <person name="Newbold C.I."/>
            <person name="Pain A."/>
            <person name="Berriman M."/>
            <person name="Janse C.J."/>
        </authorList>
    </citation>
    <scope>NUCLEOTIDE SEQUENCE [LARGE SCALE GENOMIC DNA]</scope>
    <source>
        <strain evidence="3 4">17X</strain>
        <strain evidence="2 5">YM</strain>
    </source>
</reference>